<protein>
    <submittedName>
        <fullName evidence="2">Uncharacterized protein</fullName>
    </submittedName>
</protein>
<proteinExistence type="predicted"/>
<organism evidence="2 3">
    <name type="scientific">Araneus ventricosus</name>
    <name type="common">Orbweaver spider</name>
    <name type="synonym">Epeira ventricosa</name>
    <dbReference type="NCBI Taxonomy" id="182803"/>
    <lineage>
        <taxon>Eukaryota</taxon>
        <taxon>Metazoa</taxon>
        <taxon>Ecdysozoa</taxon>
        <taxon>Arthropoda</taxon>
        <taxon>Chelicerata</taxon>
        <taxon>Arachnida</taxon>
        <taxon>Araneae</taxon>
        <taxon>Araneomorphae</taxon>
        <taxon>Entelegynae</taxon>
        <taxon>Araneoidea</taxon>
        <taxon>Araneidae</taxon>
        <taxon>Araneus</taxon>
    </lineage>
</organism>
<feature type="compositionally biased region" description="Polar residues" evidence="1">
    <location>
        <begin position="69"/>
        <end position="92"/>
    </location>
</feature>
<keyword evidence="3" id="KW-1185">Reference proteome</keyword>
<gene>
    <name evidence="2" type="ORF">AVEN_230788_1</name>
</gene>
<dbReference type="Proteomes" id="UP000499080">
    <property type="component" value="Unassembled WGS sequence"/>
</dbReference>
<feature type="region of interest" description="Disordered" evidence="1">
    <location>
        <begin position="69"/>
        <end position="94"/>
    </location>
</feature>
<reference evidence="2 3" key="1">
    <citation type="journal article" date="2019" name="Sci. Rep.">
        <title>Orb-weaving spider Araneus ventricosus genome elucidates the spidroin gene catalogue.</title>
        <authorList>
            <person name="Kono N."/>
            <person name="Nakamura H."/>
            <person name="Ohtoshi R."/>
            <person name="Moran D.A.P."/>
            <person name="Shinohara A."/>
            <person name="Yoshida Y."/>
            <person name="Fujiwara M."/>
            <person name="Mori M."/>
            <person name="Tomita M."/>
            <person name="Arakawa K."/>
        </authorList>
    </citation>
    <scope>NUCLEOTIDE SEQUENCE [LARGE SCALE GENOMIC DNA]</scope>
</reference>
<evidence type="ECO:0000256" key="1">
    <source>
        <dbReference type="SAM" id="MobiDB-lite"/>
    </source>
</evidence>
<dbReference type="AlphaFoldDB" id="A0A4Y2A375"/>
<dbReference type="EMBL" id="BGPR01000004">
    <property type="protein sequence ID" value="GBL73825.1"/>
    <property type="molecule type" value="Genomic_DNA"/>
</dbReference>
<evidence type="ECO:0000313" key="2">
    <source>
        <dbReference type="EMBL" id="GBL73825.1"/>
    </source>
</evidence>
<sequence>MNMVPCRLSFSYNIVPFYTSRMLFRDDPIIFEPRSGDKEHTWAGTNLSTLPHTPTGERSTLEVRFSTHQAKTKGGSSVESGFEPSTSCSNDETLPLSHRGLADCRHLRYQNCGIKI</sequence>
<name>A0A4Y2A375_ARAVE</name>
<evidence type="ECO:0000313" key="3">
    <source>
        <dbReference type="Proteomes" id="UP000499080"/>
    </source>
</evidence>
<accession>A0A4Y2A375</accession>
<comment type="caution">
    <text evidence="2">The sequence shown here is derived from an EMBL/GenBank/DDBJ whole genome shotgun (WGS) entry which is preliminary data.</text>
</comment>